<dbReference type="SMART" id="SM00034">
    <property type="entry name" value="CLECT"/>
    <property type="match status" value="1"/>
</dbReference>
<dbReference type="PANTHER" id="PTHR22801">
    <property type="entry name" value="LITHOSTATHINE"/>
    <property type="match status" value="1"/>
</dbReference>
<dbReference type="InterPro" id="IPR001304">
    <property type="entry name" value="C-type_lectin-like"/>
</dbReference>
<dbReference type="PANTHER" id="PTHR22801:SF63">
    <property type="entry name" value="C-TYPE LECTIN DOMAIN-CONTAINING PROTEIN"/>
    <property type="match status" value="1"/>
</dbReference>
<organism evidence="2 3">
    <name type="scientific">Meganyctiphanes norvegica</name>
    <name type="common">Northern krill</name>
    <name type="synonym">Thysanopoda norvegica</name>
    <dbReference type="NCBI Taxonomy" id="48144"/>
    <lineage>
        <taxon>Eukaryota</taxon>
        <taxon>Metazoa</taxon>
        <taxon>Ecdysozoa</taxon>
        <taxon>Arthropoda</taxon>
        <taxon>Crustacea</taxon>
        <taxon>Multicrustacea</taxon>
        <taxon>Malacostraca</taxon>
        <taxon>Eumalacostraca</taxon>
        <taxon>Eucarida</taxon>
        <taxon>Euphausiacea</taxon>
        <taxon>Euphausiidae</taxon>
        <taxon>Meganyctiphanes</taxon>
    </lineage>
</organism>
<name>A0AAV2QIG5_MEGNR</name>
<protein>
    <recommendedName>
        <fullName evidence="1">C-type lectin domain-containing protein</fullName>
    </recommendedName>
</protein>
<gene>
    <name evidence="2" type="ORF">MNOR_LOCUS13415</name>
</gene>
<comment type="caution">
    <text evidence="2">The sequence shown here is derived from an EMBL/GenBank/DDBJ whole genome shotgun (WGS) entry which is preliminary data.</text>
</comment>
<proteinExistence type="predicted"/>
<dbReference type="EMBL" id="CAXKWB010007665">
    <property type="protein sequence ID" value="CAL4087996.1"/>
    <property type="molecule type" value="Genomic_DNA"/>
</dbReference>
<sequence>MLGGSCVRNASLCMGRLEPDACKAKKCQCCIPVFTTTPSSEVSTTLGTTTQAPNTWASTTQVPIDISSNAPSTGCPAGSSEVAGSCYLFNKLQNLPRRSWSDARSFCQSLSTKDFSVDLAVLGNFNDPQDDPLLNFMNNQSMWYTWFGVTYSSEENTWTWLDGRTLAANSSLWSPGQPNDEGNTNCGGFGRNKMPYFTLFDMPCSWTRDYACQIVAV</sequence>
<dbReference type="Gene3D" id="3.10.100.10">
    <property type="entry name" value="Mannose-Binding Protein A, subunit A"/>
    <property type="match status" value="1"/>
</dbReference>
<dbReference type="CDD" id="cd00037">
    <property type="entry name" value="CLECT"/>
    <property type="match status" value="1"/>
</dbReference>
<dbReference type="InterPro" id="IPR016187">
    <property type="entry name" value="CTDL_fold"/>
</dbReference>
<dbReference type="InterPro" id="IPR050801">
    <property type="entry name" value="Ca-Dep_Lectins_ImmuneDev"/>
</dbReference>
<feature type="domain" description="C-type lectin" evidence="1">
    <location>
        <begin position="82"/>
        <end position="213"/>
    </location>
</feature>
<evidence type="ECO:0000313" key="2">
    <source>
        <dbReference type="EMBL" id="CAL4087996.1"/>
    </source>
</evidence>
<accession>A0AAV2QIG5</accession>
<evidence type="ECO:0000259" key="1">
    <source>
        <dbReference type="PROSITE" id="PS50041"/>
    </source>
</evidence>
<dbReference type="Proteomes" id="UP001497623">
    <property type="component" value="Unassembled WGS sequence"/>
</dbReference>
<dbReference type="SUPFAM" id="SSF56436">
    <property type="entry name" value="C-type lectin-like"/>
    <property type="match status" value="1"/>
</dbReference>
<keyword evidence="3" id="KW-1185">Reference proteome</keyword>
<dbReference type="Pfam" id="PF00059">
    <property type="entry name" value="Lectin_C"/>
    <property type="match status" value="1"/>
</dbReference>
<dbReference type="AlphaFoldDB" id="A0AAV2QIG5"/>
<evidence type="ECO:0000313" key="3">
    <source>
        <dbReference type="Proteomes" id="UP001497623"/>
    </source>
</evidence>
<dbReference type="InterPro" id="IPR016186">
    <property type="entry name" value="C-type_lectin-like/link_sf"/>
</dbReference>
<reference evidence="2 3" key="1">
    <citation type="submission" date="2024-05" db="EMBL/GenBank/DDBJ databases">
        <authorList>
            <person name="Wallberg A."/>
        </authorList>
    </citation>
    <scope>NUCLEOTIDE SEQUENCE [LARGE SCALE GENOMIC DNA]</scope>
</reference>
<dbReference type="PROSITE" id="PS50041">
    <property type="entry name" value="C_TYPE_LECTIN_2"/>
    <property type="match status" value="1"/>
</dbReference>